<dbReference type="FunFam" id="3.40.50.300:FF:000287">
    <property type="entry name" value="Multidrug ABC transporter ATP-binding protein"/>
    <property type="match status" value="1"/>
</dbReference>
<dbReference type="Pfam" id="PF00664">
    <property type="entry name" value="ABC_membrane"/>
    <property type="match status" value="1"/>
</dbReference>
<evidence type="ECO:0000313" key="12">
    <source>
        <dbReference type="Proteomes" id="UP000225889"/>
    </source>
</evidence>
<keyword evidence="3 8" id="KW-0812">Transmembrane</keyword>
<dbReference type="SUPFAM" id="SSF90123">
    <property type="entry name" value="ABC transporter transmembrane region"/>
    <property type="match status" value="1"/>
</dbReference>
<dbReference type="Pfam" id="PF00005">
    <property type="entry name" value="ABC_tran"/>
    <property type="match status" value="1"/>
</dbReference>
<protein>
    <submittedName>
        <fullName evidence="11">ABC transporter ATP-binding protein</fullName>
    </submittedName>
</protein>
<name>A0A2G3DTP2_9FIRM</name>
<evidence type="ECO:0000256" key="2">
    <source>
        <dbReference type="ARBA" id="ARBA00022448"/>
    </source>
</evidence>
<keyword evidence="7 8" id="KW-0472">Membrane</keyword>
<dbReference type="InterPro" id="IPR017871">
    <property type="entry name" value="ABC_transporter-like_CS"/>
</dbReference>
<dbReference type="Gene3D" id="1.20.1560.10">
    <property type="entry name" value="ABC transporter type 1, transmembrane domain"/>
    <property type="match status" value="1"/>
</dbReference>
<evidence type="ECO:0000259" key="9">
    <source>
        <dbReference type="PROSITE" id="PS50893"/>
    </source>
</evidence>
<accession>A0A2G3DTP2</accession>
<dbReference type="SMART" id="SM00382">
    <property type="entry name" value="AAA"/>
    <property type="match status" value="1"/>
</dbReference>
<dbReference type="PROSITE" id="PS50929">
    <property type="entry name" value="ABC_TM1F"/>
    <property type="match status" value="1"/>
</dbReference>
<dbReference type="PROSITE" id="PS00211">
    <property type="entry name" value="ABC_TRANSPORTER_1"/>
    <property type="match status" value="1"/>
</dbReference>
<keyword evidence="4" id="KW-0547">Nucleotide-binding</keyword>
<evidence type="ECO:0000256" key="4">
    <source>
        <dbReference type="ARBA" id="ARBA00022741"/>
    </source>
</evidence>
<dbReference type="GO" id="GO:0005886">
    <property type="term" value="C:plasma membrane"/>
    <property type="evidence" value="ECO:0007669"/>
    <property type="project" value="UniProtKB-SubCell"/>
</dbReference>
<feature type="domain" description="ABC transporter" evidence="9">
    <location>
        <begin position="335"/>
        <end position="568"/>
    </location>
</feature>
<evidence type="ECO:0000256" key="1">
    <source>
        <dbReference type="ARBA" id="ARBA00004651"/>
    </source>
</evidence>
<evidence type="ECO:0000313" key="11">
    <source>
        <dbReference type="EMBL" id="PHU34311.1"/>
    </source>
</evidence>
<dbReference type="GO" id="GO:0016887">
    <property type="term" value="F:ATP hydrolysis activity"/>
    <property type="evidence" value="ECO:0007669"/>
    <property type="project" value="InterPro"/>
</dbReference>
<evidence type="ECO:0000256" key="6">
    <source>
        <dbReference type="ARBA" id="ARBA00022989"/>
    </source>
</evidence>
<feature type="transmembrane region" description="Helical" evidence="8">
    <location>
        <begin position="140"/>
        <end position="158"/>
    </location>
</feature>
<dbReference type="PANTHER" id="PTHR24221">
    <property type="entry name" value="ATP-BINDING CASSETTE SUB-FAMILY B"/>
    <property type="match status" value="1"/>
</dbReference>
<keyword evidence="6 8" id="KW-1133">Transmembrane helix</keyword>
<proteinExistence type="predicted"/>
<dbReference type="InterPro" id="IPR036640">
    <property type="entry name" value="ABC1_TM_sf"/>
</dbReference>
<dbReference type="CDD" id="cd07346">
    <property type="entry name" value="ABC_6TM_exporters"/>
    <property type="match status" value="1"/>
</dbReference>
<evidence type="ECO:0000256" key="3">
    <source>
        <dbReference type="ARBA" id="ARBA00022692"/>
    </source>
</evidence>
<dbReference type="GO" id="GO:0140359">
    <property type="term" value="F:ABC-type transporter activity"/>
    <property type="evidence" value="ECO:0007669"/>
    <property type="project" value="InterPro"/>
</dbReference>
<dbReference type="InterPro" id="IPR011527">
    <property type="entry name" value="ABC1_TM_dom"/>
</dbReference>
<evidence type="ECO:0000256" key="5">
    <source>
        <dbReference type="ARBA" id="ARBA00022840"/>
    </source>
</evidence>
<evidence type="ECO:0000256" key="7">
    <source>
        <dbReference type="ARBA" id="ARBA00023136"/>
    </source>
</evidence>
<feature type="transmembrane region" description="Helical" evidence="8">
    <location>
        <begin position="164"/>
        <end position="180"/>
    </location>
</feature>
<dbReference type="SUPFAM" id="SSF52540">
    <property type="entry name" value="P-loop containing nucleoside triphosphate hydrolases"/>
    <property type="match status" value="1"/>
</dbReference>
<dbReference type="GO" id="GO:0034040">
    <property type="term" value="F:ATPase-coupled lipid transmembrane transporter activity"/>
    <property type="evidence" value="ECO:0007669"/>
    <property type="project" value="TreeGrafter"/>
</dbReference>
<dbReference type="InterPro" id="IPR039421">
    <property type="entry name" value="Type_1_exporter"/>
</dbReference>
<dbReference type="InterPro" id="IPR003439">
    <property type="entry name" value="ABC_transporter-like_ATP-bd"/>
</dbReference>
<comment type="subcellular location">
    <subcellularLocation>
        <location evidence="1">Cell membrane</location>
        <topology evidence="1">Multi-pass membrane protein</topology>
    </subcellularLocation>
</comment>
<reference evidence="11 12" key="2">
    <citation type="submission" date="2017-10" db="EMBL/GenBank/DDBJ databases">
        <authorList>
            <person name="Banno H."/>
            <person name="Chua N.-H."/>
        </authorList>
    </citation>
    <scope>NUCLEOTIDE SEQUENCE [LARGE SCALE GENOMIC DNA]</scope>
    <source>
        <strain evidence="11 12">JK626</strain>
    </source>
</reference>
<dbReference type="RefSeq" id="WP_099392411.1">
    <property type="nucleotide sequence ID" value="NZ_PDYF01000028.1"/>
</dbReference>
<feature type="transmembrane region" description="Helical" evidence="8">
    <location>
        <begin position="20"/>
        <end position="45"/>
    </location>
</feature>
<sequence length="572" mass="62618">MLKRIFALSDGGAKDLKKGIAATAIYNILLMVPVGIMMMLVLEMLTGIDTGVFKTDFGVGGFIALTLIMYVIIFISQWIQYDKTYTVAYEESANRRLTLAEKIRKLPLSFFGEKNLADLTTTMMGDCTALERTFSNAIPLMLGTLTMFAISAVCLIVIDWRMGLCILAPVPVAALIVIYARKAQQKAEAANMDAKRTAYDGVQEFLDTIQEIKSSSRENEYLGKIDTKLENVVKASFKNELAPGAATTTAQFVLRFGLVLVLLVGAKLVSDGTLSIPYFIMYLIMAGRIYDPFNSCFMLMAEIFSAMVSIKRTKEIEAIPEQSGSRNCQNNGYDIEFKDVEFAYNDEKVLKGVSFVAKQGQVTALVGPSGSGKSTVSRLASRFWDANKGKITLGGVDVSTIDQEVLLKNFSVVFQDVLLFDDTVMENIRLGRKDATDEEVIAAAKAACCEEFIDKLPEGYNTRIGENGSTLSGGERQRISIARALLKNAPIILLDEATASMDAESENLVQDALSVLLKNKTVIVIAHRMRTIANADQIIVLDDGKVVESGKPEQLITSGGLYSHMVALQKEA</sequence>
<evidence type="ECO:0000259" key="10">
    <source>
        <dbReference type="PROSITE" id="PS50929"/>
    </source>
</evidence>
<dbReference type="PANTHER" id="PTHR24221:SF397">
    <property type="entry name" value="ABC TRANSPORTER, ATP-BINDING TRANSMEMBRANE PROTEIN"/>
    <property type="match status" value="1"/>
</dbReference>
<dbReference type="GO" id="GO:0005524">
    <property type="term" value="F:ATP binding"/>
    <property type="evidence" value="ECO:0007669"/>
    <property type="project" value="UniProtKB-KW"/>
</dbReference>
<feature type="transmembrane region" description="Helical" evidence="8">
    <location>
        <begin position="57"/>
        <end position="75"/>
    </location>
</feature>
<dbReference type="Gene3D" id="3.40.50.300">
    <property type="entry name" value="P-loop containing nucleotide triphosphate hydrolases"/>
    <property type="match status" value="1"/>
</dbReference>
<dbReference type="Proteomes" id="UP000225889">
    <property type="component" value="Unassembled WGS sequence"/>
</dbReference>
<feature type="domain" description="ABC transmembrane type-1" evidence="10">
    <location>
        <begin position="19"/>
        <end position="305"/>
    </location>
</feature>
<feature type="transmembrane region" description="Helical" evidence="8">
    <location>
        <begin position="252"/>
        <end position="270"/>
    </location>
</feature>
<comment type="caution">
    <text evidence="11">The sequence shown here is derived from an EMBL/GenBank/DDBJ whole genome shotgun (WGS) entry which is preliminary data.</text>
</comment>
<dbReference type="InterPro" id="IPR003593">
    <property type="entry name" value="AAA+_ATPase"/>
</dbReference>
<reference evidence="11 12" key="1">
    <citation type="submission" date="2017-10" db="EMBL/GenBank/DDBJ databases">
        <title>Resolving the taxonomy of Roseburia spp., Eubacterium rectale and Agathobacter spp. through phylogenomic analysis.</title>
        <authorList>
            <person name="Sheridan P.O."/>
            <person name="Walker A.W."/>
            <person name="Duncan S.H."/>
            <person name="Scott K.P."/>
            <person name="Toole P.W.O."/>
            <person name="Luis P."/>
            <person name="Flint H.J."/>
        </authorList>
    </citation>
    <scope>NUCLEOTIDE SEQUENCE [LARGE SCALE GENOMIC DNA]</scope>
    <source>
        <strain evidence="11 12">JK626</strain>
    </source>
</reference>
<dbReference type="PROSITE" id="PS50893">
    <property type="entry name" value="ABC_TRANSPORTER_2"/>
    <property type="match status" value="1"/>
</dbReference>
<keyword evidence="2" id="KW-0813">Transport</keyword>
<dbReference type="AlphaFoldDB" id="A0A2G3DTP2"/>
<gene>
    <name evidence="11" type="ORF">CSX01_10860</name>
</gene>
<evidence type="ECO:0000256" key="8">
    <source>
        <dbReference type="SAM" id="Phobius"/>
    </source>
</evidence>
<dbReference type="EMBL" id="PDYF01000028">
    <property type="protein sequence ID" value="PHU34311.1"/>
    <property type="molecule type" value="Genomic_DNA"/>
</dbReference>
<organism evidence="11 12">
    <name type="scientific">Pseudobutyrivibrio ruminis</name>
    <dbReference type="NCBI Taxonomy" id="46206"/>
    <lineage>
        <taxon>Bacteria</taxon>
        <taxon>Bacillati</taxon>
        <taxon>Bacillota</taxon>
        <taxon>Clostridia</taxon>
        <taxon>Lachnospirales</taxon>
        <taxon>Lachnospiraceae</taxon>
        <taxon>Pseudobutyrivibrio</taxon>
    </lineage>
</organism>
<dbReference type="InterPro" id="IPR027417">
    <property type="entry name" value="P-loop_NTPase"/>
</dbReference>
<keyword evidence="5 11" id="KW-0067">ATP-binding</keyword>